<name>A0A1R4K306_9ACTN</name>
<proteinExistence type="predicted"/>
<organism evidence="1 2">
    <name type="scientific">Luteococcus japonicus LSP_Lj1</name>
    <dbReference type="NCBI Taxonomy" id="1255658"/>
    <lineage>
        <taxon>Bacteria</taxon>
        <taxon>Bacillati</taxon>
        <taxon>Actinomycetota</taxon>
        <taxon>Actinomycetes</taxon>
        <taxon>Propionibacteriales</taxon>
        <taxon>Propionibacteriaceae</taxon>
        <taxon>Luteococcus</taxon>
    </lineage>
</organism>
<dbReference type="EMBL" id="FUKQ01000043">
    <property type="protein sequence ID" value="SJN38572.1"/>
    <property type="molecule type" value="Genomic_DNA"/>
</dbReference>
<sequence length="65" mass="7406">MLHGRQVDLCRDASIGKWGRPPLDPPRSVLSRWLLLRRSAPTELRGIGPGLWLFGAHRIPLRRIS</sequence>
<evidence type="ECO:0000313" key="2">
    <source>
        <dbReference type="Proteomes" id="UP000188342"/>
    </source>
</evidence>
<accession>A0A1R4K306</accession>
<protein>
    <submittedName>
        <fullName evidence="1">Uncharacterized protein</fullName>
    </submittedName>
</protein>
<evidence type="ECO:0000313" key="1">
    <source>
        <dbReference type="EMBL" id="SJN38572.1"/>
    </source>
</evidence>
<keyword evidence="2" id="KW-1185">Reference proteome</keyword>
<dbReference type="AlphaFoldDB" id="A0A1R4K306"/>
<gene>
    <name evidence="1" type="ORF">FM114_11055</name>
</gene>
<reference evidence="1 2" key="1">
    <citation type="submission" date="2017-02" db="EMBL/GenBank/DDBJ databases">
        <authorList>
            <person name="Peterson S.W."/>
        </authorList>
    </citation>
    <scope>NUCLEOTIDE SEQUENCE [LARGE SCALE GENOMIC DNA]</scope>
    <source>
        <strain evidence="1 2">LSP_Lj1</strain>
    </source>
</reference>
<dbReference type="Proteomes" id="UP000188342">
    <property type="component" value="Unassembled WGS sequence"/>
</dbReference>